<name>K6Z6P3_9ALTE</name>
<sequence>MIYCLFLVYAPVNLDKSLLRLNRFLTLGGRKAKIIIINNGEQSYEILSEDIDLIQGDNSFFEFSGWEKGKQYLEEQYTLKEDDSFCFVNDTFDKNHYFSWLTIWLYNKKLKLAAKHYSGFILGRVDSRNIEYKVDQLALSKWVSSYFFVVDYTAYQELIFINDNLRAAVEYVTDESIYFDQMVVDSAMQEHINGWLRPVGKGWYRANYSDNEVIRNKSVAILHEKFLSAALIAKNIELIHVYSGRFGRIVRKFDKRVQDYRTRNRK</sequence>
<gene>
    <name evidence="1" type="ORF">GPLA_0920</name>
</gene>
<dbReference type="Proteomes" id="UP000006322">
    <property type="component" value="Unassembled WGS sequence"/>
</dbReference>
<evidence type="ECO:0000313" key="2">
    <source>
        <dbReference type="Proteomes" id="UP000006322"/>
    </source>
</evidence>
<evidence type="ECO:0008006" key="3">
    <source>
        <dbReference type="Google" id="ProtNLM"/>
    </source>
</evidence>
<protein>
    <recommendedName>
        <fullName evidence="3">Glycosyltransferase 2-like domain-containing protein</fullName>
    </recommendedName>
</protein>
<dbReference type="AlphaFoldDB" id="K6Z6P3"/>
<accession>K6Z6P3</accession>
<proteinExistence type="predicted"/>
<organism evidence="1 2">
    <name type="scientific">Paraglaciecola polaris LMG 21857</name>
    <dbReference type="NCBI Taxonomy" id="1129793"/>
    <lineage>
        <taxon>Bacteria</taxon>
        <taxon>Pseudomonadati</taxon>
        <taxon>Pseudomonadota</taxon>
        <taxon>Gammaproteobacteria</taxon>
        <taxon>Alteromonadales</taxon>
        <taxon>Alteromonadaceae</taxon>
        <taxon>Paraglaciecola</taxon>
    </lineage>
</organism>
<comment type="caution">
    <text evidence="1">The sequence shown here is derived from an EMBL/GenBank/DDBJ whole genome shotgun (WGS) entry which is preliminary data.</text>
</comment>
<dbReference type="EMBL" id="BAER01000023">
    <property type="protein sequence ID" value="GAC31836.1"/>
    <property type="molecule type" value="Genomic_DNA"/>
</dbReference>
<evidence type="ECO:0000313" key="1">
    <source>
        <dbReference type="EMBL" id="GAC31836.1"/>
    </source>
</evidence>
<keyword evidence="2" id="KW-1185">Reference proteome</keyword>
<dbReference type="RefSeq" id="WP_007103640.1">
    <property type="nucleotide sequence ID" value="NZ_BAER01000023.1"/>
</dbReference>
<reference evidence="2" key="1">
    <citation type="journal article" date="2014" name="Environ. Microbiol.">
        <title>Comparative genomics of the marine bacterial genus Glaciecola reveals the high degree of genomic diversity and genomic characteristic for cold adaptation.</title>
        <authorList>
            <person name="Qin Q.L."/>
            <person name="Xie B.B."/>
            <person name="Yu Y."/>
            <person name="Shu Y.L."/>
            <person name="Rong J.C."/>
            <person name="Zhang Y.J."/>
            <person name="Zhao D.L."/>
            <person name="Chen X.L."/>
            <person name="Zhang X.Y."/>
            <person name="Chen B."/>
            <person name="Zhou B.C."/>
            <person name="Zhang Y.Z."/>
        </authorList>
    </citation>
    <scope>NUCLEOTIDE SEQUENCE [LARGE SCALE GENOMIC DNA]</scope>
    <source>
        <strain evidence="2">LMG 21857</strain>
    </source>
</reference>